<keyword evidence="2" id="KW-1185">Reference proteome</keyword>
<dbReference type="KEGG" id="salf:SMD44_06337"/>
<evidence type="ECO:0000313" key="2">
    <source>
        <dbReference type="Proteomes" id="UP000195880"/>
    </source>
</evidence>
<protein>
    <submittedName>
        <fullName evidence="1">Uncharacterized protein</fullName>
    </submittedName>
</protein>
<gene>
    <name evidence="1" type="ORF">SMD44_06337</name>
</gene>
<dbReference type="EMBL" id="CP021748">
    <property type="protein sequence ID" value="ARX86860.1"/>
    <property type="molecule type" value="Genomic_DNA"/>
</dbReference>
<proteinExistence type="predicted"/>
<reference evidence="1 2" key="1">
    <citation type="submission" date="2017-05" db="EMBL/GenBank/DDBJ databases">
        <title>Streptomyces alboflavus Genome sequencing and assembly.</title>
        <authorList>
            <person name="Wang Y."/>
            <person name="Du B."/>
            <person name="Ding Y."/>
            <person name="Liu H."/>
            <person name="Hou Q."/>
            <person name="Liu K."/>
            <person name="Wang C."/>
            <person name="Yao L."/>
        </authorList>
    </citation>
    <scope>NUCLEOTIDE SEQUENCE [LARGE SCALE GENOMIC DNA]</scope>
    <source>
        <strain evidence="1 2">MDJK44</strain>
    </source>
</reference>
<sequence length="94" mass="10206">MVADSQQVHGLVFAFLQAFLEPLQSLEFILGSFSFLAFQAGNGQTQVLAVRLVASHSRNAIEIPDHIGEGCDVFLALFFAETVPPLLALCRCLV</sequence>
<dbReference type="AlphaFoldDB" id="A0A1Z1WKE2"/>
<organism evidence="1 2">
    <name type="scientific">Streptomyces alboflavus</name>
    <dbReference type="NCBI Taxonomy" id="67267"/>
    <lineage>
        <taxon>Bacteria</taxon>
        <taxon>Bacillati</taxon>
        <taxon>Actinomycetota</taxon>
        <taxon>Actinomycetes</taxon>
        <taxon>Kitasatosporales</taxon>
        <taxon>Streptomycetaceae</taxon>
        <taxon>Streptomyces</taxon>
    </lineage>
</organism>
<name>A0A1Z1WKE2_9ACTN</name>
<evidence type="ECO:0000313" key="1">
    <source>
        <dbReference type="EMBL" id="ARX86860.1"/>
    </source>
</evidence>
<dbReference type="Proteomes" id="UP000195880">
    <property type="component" value="Chromosome"/>
</dbReference>
<accession>A0A1Z1WKE2</accession>